<evidence type="ECO:0000313" key="2">
    <source>
        <dbReference type="Proteomes" id="UP000604046"/>
    </source>
</evidence>
<dbReference type="EMBL" id="CAJNDS010002675">
    <property type="protein sequence ID" value="CAE7562730.1"/>
    <property type="molecule type" value="Genomic_DNA"/>
</dbReference>
<accession>A0A812UAZ7</accession>
<organism evidence="1 2">
    <name type="scientific">Symbiodinium natans</name>
    <dbReference type="NCBI Taxonomy" id="878477"/>
    <lineage>
        <taxon>Eukaryota</taxon>
        <taxon>Sar</taxon>
        <taxon>Alveolata</taxon>
        <taxon>Dinophyceae</taxon>
        <taxon>Suessiales</taxon>
        <taxon>Symbiodiniaceae</taxon>
        <taxon>Symbiodinium</taxon>
    </lineage>
</organism>
<keyword evidence="2" id="KW-1185">Reference proteome</keyword>
<evidence type="ECO:0000313" key="1">
    <source>
        <dbReference type="EMBL" id="CAE7562730.1"/>
    </source>
</evidence>
<dbReference type="AlphaFoldDB" id="A0A812UAZ7"/>
<reference evidence="1" key="1">
    <citation type="submission" date="2021-02" db="EMBL/GenBank/DDBJ databases">
        <authorList>
            <person name="Dougan E. K."/>
            <person name="Rhodes N."/>
            <person name="Thang M."/>
            <person name="Chan C."/>
        </authorList>
    </citation>
    <scope>NUCLEOTIDE SEQUENCE</scope>
</reference>
<proteinExistence type="predicted"/>
<protein>
    <submittedName>
        <fullName evidence="1">Uncharacterized protein</fullName>
    </submittedName>
</protein>
<gene>
    <name evidence="1" type="ORF">SNAT2548_LOCUS31789</name>
</gene>
<dbReference type="Proteomes" id="UP000604046">
    <property type="component" value="Unassembled WGS sequence"/>
</dbReference>
<comment type="caution">
    <text evidence="1">The sequence shown here is derived from an EMBL/GenBank/DDBJ whole genome shotgun (WGS) entry which is preliminary data.</text>
</comment>
<sequence length="117" mass="13007">MERGFKSFCRRKFQAMPTTLMLRAPTLLRASSAQAARKGSARMERRLMSAETVCCCGWHLLIAFRSLNLGLERATNQAPYGSKYAGHVRLIRGRGILSEGGREWRVPCSPVACSCLS</sequence>
<name>A0A812UAZ7_9DINO</name>